<reference evidence="2 3" key="1">
    <citation type="journal article" date="2019" name="Nat. Microbiol.">
        <title>Mediterranean grassland soil C-N compound turnover is dependent on rainfall and depth, and is mediated by genomically divergent microorganisms.</title>
        <authorList>
            <person name="Diamond S."/>
            <person name="Andeer P.F."/>
            <person name="Li Z."/>
            <person name="Crits-Christoph A."/>
            <person name="Burstein D."/>
            <person name="Anantharaman K."/>
            <person name="Lane K.R."/>
            <person name="Thomas B.C."/>
            <person name="Pan C."/>
            <person name="Northen T.R."/>
            <person name="Banfield J.F."/>
        </authorList>
    </citation>
    <scope>NUCLEOTIDE SEQUENCE [LARGE SCALE GENOMIC DNA]</scope>
    <source>
        <strain evidence="2">WS_11</strain>
    </source>
</reference>
<gene>
    <name evidence="2" type="ORF">E6K81_11415</name>
</gene>
<keyword evidence="1" id="KW-0732">Signal</keyword>
<protein>
    <submittedName>
        <fullName evidence="2">Uncharacterized protein</fullName>
    </submittedName>
</protein>
<sequence>MFLKRVFYASVSVLMLALAFHFGAVSAGAQAPGNPIAAAFMGINNSYMLAITSNGDVYRGGNPQGDVWTYSGNIFSSGPVPTAHETLGGLKVKYR</sequence>
<proteinExistence type="predicted"/>
<evidence type="ECO:0000256" key="1">
    <source>
        <dbReference type="SAM" id="SignalP"/>
    </source>
</evidence>
<feature type="chain" id="PRO_5021913408" evidence="1">
    <location>
        <begin position="32"/>
        <end position="95"/>
    </location>
</feature>
<dbReference type="Proteomes" id="UP000319771">
    <property type="component" value="Unassembled WGS sequence"/>
</dbReference>
<comment type="caution">
    <text evidence="2">The sequence shown here is derived from an EMBL/GenBank/DDBJ whole genome shotgun (WGS) entry which is preliminary data.</text>
</comment>
<dbReference type="EMBL" id="VBPB01000196">
    <property type="protein sequence ID" value="TMQ70893.1"/>
    <property type="molecule type" value="Genomic_DNA"/>
</dbReference>
<name>A0A538U4T4_UNCEI</name>
<organism evidence="2 3">
    <name type="scientific">Eiseniibacteriota bacterium</name>
    <dbReference type="NCBI Taxonomy" id="2212470"/>
    <lineage>
        <taxon>Bacteria</taxon>
        <taxon>Candidatus Eiseniibacteriota</taxon>
    </lineage>
</organism>
<accession>A0A538U4T4</accession>
<dbReference type="AlphaFoldDB" id="A0A538U4T4"/>
<evidence type="ECO:0000313" key="3">
    <source>
        <dbReference type="Proteomes" id="UP000319771"/>
    </source>
</evidence>
<feature type="signal peptide" evidence="1">
    <location>
        <begin position="1"/>
        <end position="31"/>
    </location>
</feature>
<evidence type="ECO:0000313" key="2">
    <source>
        <dbReference type="EMBL" id="TMQ70893.1"/>
    </source>
</evidence>